<dbReference type="EMBL" id="JAOQJQ010000004">
    <property type="protein sequence ID" value="MCU6762965.1"/>
    <property type="molecule type" value="Genomic_DNA"/>
</dbReference>
<dbReference type="PANTHER" id="PTHR13355:SF15">
    <property type="entry name" value="GCN5-RELATED N-ACETYLTRANSFERASE 3, CHLOROPLASTIC"/>
    <property type="match status" value="1"/>
</dbReference>
<evidence type="ECO:0000313" key="2">
    <source>
        <dbReference type="EMBL" id="MCU6762965.1"/>
    </source>
</evidence>
<organism evidence="2 3">
    <name type="scientific">Brotonthovivens ammoniilytica</name>
    <dbReference type="NCBI Taxonomy" id="2981725"/>
    <lineage>
        <taxon>Bacteria</taxon>
        <taxon>Bacillati</taxon>
        <taxon>Bacillota</taxon>
        <taxon>Clostridia</taxon>
        <taxon>Lachnospirales</taxon>
        <taxon>Lachnospiraceae</taxon>
        <taxon>Brotonthovivens</taxon>
    </lineage>
</organism>
<dbReference type="RefSeq" id="WP_158425619.1">
    <property type="nucleotide sequence ID" value="NZ_JAOQJQ010000004.1"/>
</dbReference>
<dbReference type="SUPFAM" id="SSF55729">
    <property type="entry name" value="Acyl-CoA N-acyltransferases (Nat)"/>
    <property type="match status" value="1"/>
</dbReference>
<dbReference type="InterPro" id="IPR000182">
    <property type="entry name" value="GNAT_dom"/>
</dbReference>
<protein>
    <submittedName>
        <fullName evidence="2">GNAT family N-acetyltransferase</fullName>
    </submittedName>
</protein>
<dbReference type="Gene3D" id="3.40.630.30">
    <property type="match status" value="1"/>
</dbReference>
<reference evidence="2 3" key="1">
    <citation type="journal article" date="2021" name="ISME Commun">
        <title>Automated analysis of genomic sequences facilitates high-throughput and comprehensive description of bacteria.</title>
        <authorList>
            <person name="Hitch T.C.A."/>
        </authorList>
    </citation>
    <scope>NUCLEOTIDE SEQUENCE [LARGE SCALE GENOMIC DNA]</scope>
    <source>
        <strain evidence="2 3">Sanger_109</strain>
    </source>
</reference>
<dbReference type="CDD" id="cd04301">
    <property type="entry name" value="NAT_SF"/>
    <property type="match status" value="1"/>
</dbReference>
<dbReference type="InterPro" id="IPR016181">
    <property type="entry name" value="Acyl_CoA_acyltransferase"/>
</dbReference>
<keyword evidence="3" id="KW-1185">Reference proteome</keyword>
<feature type="domain" description="N-acetyltransferase" evidence="1">
    <location>
        <begin position="4"/>
        <end position="136"/>
    </location>
</feature>
<sequence length="147" mass="16808">MVQGKFYSGQEDLAVIKEIRKQVFKDSFMWEDEKECLSMHAVVYADDRAVGTGRIFYDGWECIISHVGVLKAYRGRGLGDFIVRLLIDKAVLSNVEEICLTAGKDTFAFFEKIGFKKESGKHGQEEEAVNMRLNRKDISRCCDCHEN</sequence>
<gene>
    <name evidence="2" type="ORF">OCV88_11540</name>
</gene>
<dbReference type="Pfam" id="PF00583">
    <property type="entry name" value="Acetyltransf_1"/>
    <property type="match status" value="1"/>
</dbReference>
<name>A0ABT2TL78_9FIRM</name>
<dbReference type="InterPro" id="IPR039143">
    <property type="entry name" value="GNPNAT1-like"/>
</dbReference>
<accession>A0ABT2TL78</accession>
<dbReference type="Proteomes" id="UP001652442">
    <property type="component" value="Unassembled WGS sequence"/>
</dbReference>
<proteinExistence type="predicted"/>
<dbReference type="PROSITE" id="PS51186">
    <property type="entry name" value="GNAT"/>
    <property type="match status" value="1"/>
</dbReference>
<evidence type="ECO:0000313" key="3">
    <source>
        <dbReference type="Proteomes" id="UP001652442"/>
    </source>
</evidence>
<comment type="caution">
    <text evidence="2">The sequence shown here is derived from an EMBL/GenBank/DDBJ whole genome shotgun (WGS) entry which is preliminary data.</text>
</comment>
<evidence type="ECO:0000259" key="1">
    <source>
        <dbReference type="PROSITE" id="PS51186"/>
    </source>
</evidence>
<dbReference type="PANTHER" id="PTHR13355">
    <property type="entry name" value="GLUCOSAMINE 6-PHOSPHATE N-ACETYLTRANSFERASE"/>
    <property type="match status" value="1"/>
</dbReference>